<evidence type="ECO:0000256" key="3">
    <source>
        <dbReference type="ARBA" id="ARBA00022679"/>
    </source>
</evidence>
<evidence type="ECO:0000256" key="2">
    <source>
        <dbReference type="ARBA" id="ARBA00009280"/>
    </source>
</evidence>
<dbReference type="Gene3D" id="3.40.140.10">
    <property type="entry name" value="Cytidine Deaminase, domain 2"/>
    <property type="match status" value="1"/>
</dbReference>
<evidence type="ECO:0000259" key="11">
    <source>
        <dbReference type="PROSITE" id="PS50081"/>
    </source>
</evidence>
<dbReference type="PANTHER" id="PTHR11255">
    <property type="entry name" value="DIACYLGLYCEROL KINASE"/>
    <property type="match status" value="1"/>
</dbReference>
<dbReference type="Pfam" id="PF00130">
    <property type="entry name" value="C1_1"/>
    <property type="match status" value="1"/>
</dbReference>
<comment type="catalytic activity">
    <reaction evidence="1 10">
        <text>a 1,2-diacyl-sn-glycerol + ATP = a 1,2-diacyl-sn-glycero-3-phosphate + ADP + H(+)</text>
        <dbReference type="Rhea" id="RHEA:10272"/>
        <dbReference type="ChEBI" id="CHEBI:15378"/>
        <dbReference type="ChEBI" id="CHEBI:17815"/>
        <dbReference type="ChEBI" id="CHEBI:30616"/>
        <dbReference type="ChEBI" id="CHEBI:58608"/>
        <dbReference type="ChEBI" id="CHEBI:456216"/>
        <dbReference type="EC" id="2.7.1.107"/>
    </reaction>
</comment>
<dbReference type="SMART" id="SM00109">
    <property type="entry name" value="C1"/>
    <property type="match status" value="2"/>
</dbReference>
<keyword evidence="6 10" id="KW-0547">Nucleotide-binding</keyword>
<keyword evidence="8" id="KW-0862">Zinc</keyword>
<reference evidence="14 15" key="1">
    <citation type="submission" date="2015-01" db="EMBL/GenBank/DDBJ databases">
        <title>Evolution of Trichinella species and genotypes.</title>
        <authorList>
            <person name="Korhonen P.K."/>
            <person name="Edoardo P."/>
            <person name="Giuseppe L.R."/>
            <person name="Gasser R.B."/>
        </authorList>
    </citation>
    <scope>NUCLEOTIDE SEQUENCE [LARGE SCALE GENOMIC DNA]</scope>
    <source>
        <strain evidence="14">ISS1980</strain>
    </source>
</reference>
<dbReference type="SUPFAM" id="SSF111331">
    <property type="entry name" value="NAD kinase/diacylglycerol kinase-like"/>
    <property type="match status" value="1"/>
</dbReference>
<dbReference type="GO" id="GO:0007200">
    <property type="term" value="P:phospholipase C-activating G protein-coupled receptor signaling pathway"/>
    <property type="evidence" value="ECO:0007669"/>
    <property type="project" value="InterPro"/>
</dbReference>
<dbReference type="Pfam" id="PF00609">
    <property type="entry name" value="DAGK_acc"/>
    <property type="match status" value="1"/>
</dbReference>
<dbReference type="PROSITE" id="PS00479">
    <property type="entry name" value="ZF_DAG_PE_1"/>
    <property type="match status" value="1"/>
</dbReference>
<dbReference type="Gene3D" id="3.40.50.10330">
    <property type="entry name" value="Probable inorganic polyphosphate/atp-NAD kinase, domain 1"/>
    <property type="match status" value="1"/>
</dbReference>
<evidence type="ECO:0000256" key="10">
    <source>
        <dbReference type="RuleBase" id="RU361128"/>
    </source>
</evidence>
<evidence type="ECO:0000256" key="7">
    <source>
        <dbReference type="ARBA" id="ARBA00022777"/>
    </source>
</evidence>
<dbReference type="EC" id="2.7.1.107" evidence="10"/>
<dbReference type="Pfam" id="PF01398">
    <property type="entry name" value="JAB"/>
    <property type="match status" value="1"/>
</dbReference>
<keyword evidence="15" id="KW-1185">Reference proteome</keyword>
<evidence type="ECO:0000256" key="8">
    <source>
        <dbReference type="ARBA" id="ARBA00022833"/>
    </source>
</evidence>
<dbReference type="OrthoDB" id="242257at2759"/>
<dbReference type="GO" id="GO:0016020">
    <property type="term" value="C:membrane"/>
    <property type="evidence" value="ECO:0007669"/>
    <property type="project" value="TreeGrafter"/>
</dbReference>
<dbReference type="SMART" id="SM00232">
    <property type="entry name" value="JAB_MPN"/>
    <property type="match status" value="1"/>
</dbReference>
<evidence type="ECO:0000256" key="4">
    <source>
        <dbReference type="ARBA" id="ARBA00022723"/>
    </source>
</evidence>
<keyword evidence="4" id="KW-0479">Metal-binding</keyword>
<dbReference type="InterPro" id="IPR000555">
    <property type="entry name" value="JAMM/MPN+_dom"/>
</dbReference>
<dbReference type="InterPro" id="IPR037607">
    <property type="entry name" value="DGK"/>
</dbReference>
<dbReference type="Pfam" id="PF18110">
    <property type="entry name" value="BRCC36_C"/>
    <property type="match status" value="1"/>
</dbReference>
<gene>
    <name evidence="14" type="primary">Dgke</name>
    <name evidence="14" type="ORF">T10_6599</name>
</gene>
<protein>
    <recommendedName>
        <fullName evidence="10">Diacylglycerol kinase</fullName>
        <shortName evidence="10">DAG kinase</shortName>
        <ecNumber evidence="10">2.7.1.107</ecNumber>
    </recommendedName>
</protein>
<dbReference type="InterPro" id="IPR046349">
    <property type="entry name" value="C1-like_sf"/>
</dbReference>
<dbReference type="GO" id="GO:0005524">
    <property type="term" value="F:ATP binding"/>
    <property type="evidence" value="ECO:0007669"/>
    <property type="project" value="UniProtKB-KW"/>
</dbReference>
<dbReference type="SMART" id="SM00045">
    <property type="entry name" value="DAGKa"/>
    <property type="match status" value="1"/>
</dbReference>
<keyword evidence="5" id="KW-0677">Repeat</keyword>
<dbReference type="InterPro" id="IPR000756">
    <property type="entry name" value="Diacylglycerol_kin_accessory"/>
</dbReference>
<dbReference type="Gene3D" id="2.60.200.40">
    <property type="match status" value="1"/>
</dbReference>
<evidence type="ECO:0000313" key="14">
    <source>
        <dbReference type="EMBL" id="KRZ69682.1"/>
    </source>
</evidence>
<keyword evidence="7 10" id="KW-0418">Kinase</keyword>
<dbReference type="PROSITE" id="PS50249">
    <property type="entry name" value="MPN"/>
    <property type="match status" value="1"/>
</dbReference>
<dbReference type="InterPro" id="IPR016064">
    <property type="entry name" value="NAD/diacylglycerol_kinase_sf"/>
</dbReference>
<dbReference type="InterPro" id="IPR001206">
    <property type="entry name" value="Diacylglycerol_kinase_cat_dom"/>
</dbReference>
<proteinExistence type="inferred from homology"/>
<organism evidence="14 15">
    <name type="scientific">Trichinella papuae</name>
    <dbReference type="NCBI Taxonomy" id="268474"/>
    <lineage>
        <taxon>Eukaryota</taxon>
        <taxon>Metazoa</taxon>
        <taxon>Ecdysozoa</taxon>
        <taxon>Nematoda</taxon>
        <taxon>Enoplea</taxon>
        <taxon>Dorylaimia</taxon>
        <taxon>Trichinellida</taxon>
        <taxon>Trichinellidae</taxon>
        <taxon>Trichinella</taxon>
    </lineage>
</organism>
<comment type="similarity">
    <text evidence="2 10">Belongs to the eukaryotic diacylglycerol kinase family.</text>
</comment>
<evidence type="ECO:0000256" key="9">
    <source>
        <dbReference type="ARBA" id="ARBA00022840"/>
    </source>
</evidence>
<dbReference type="InterPro" id="IPR040749">
    <property type="entry name" value="BRCC36_C"/>
</dbReference>
<keyword evidence="3 10" id="KW-0808">Transferase</keyword>
<dbReference type="InterPro" id="IPR002219">
    <property type="entry name" value="PKC_DAG/PE"/>
</dbReference>
<keyword evidence="9 10" id="KW-0067">ATP-binding</keyword>
<dbReference type="EMBL" id="JYDO01000131">
    <property type="protein sequence ID" value="KRZ69682.1"/>
    <property type="molecule type" value="Genomic_DNA"/>
</dbReference>
<dbReference type="CDD" id="cd20801">
    <property type="entry name" value="C1_DGKepsilon_typeIII_rpt1"/>
    <property type="match status" value="1"/>
</dbReference>
<dbReference type="PROSITE" id="PS50081">
    <property type="entry name" value="ZF_DAG_PE_2"/>
    <property type="match status" value="2"/>
</dbReference>
<evidence type="ECO:0000313" key="15">
    <source>
        <dbReference type="Proteomes" id="UP000054843"/>
    </source>
</evidence>
<feature type="domain" description="Phorbol-ester/DAG-type" evidence="11">
    <location>
        <begin position="472"/>
        <end position="523"/>
    </location>
</feature>
<dbReference type="AlphaFoldDB" id="A0A0V1MDW6"/>
<evidence type="ECO:0000259" key="13">
    <source>
        <dbReference type="PROSITE" id="PS50249"/>
    </source>
</evidence>
<comment type="caution">
    <text evidence="14">The sequence shown here is derived from an EMBL/GenBank/DDBJ whole genome shotgun (WGS) entry which is preliminary data.</text>
</comment>
<dbReference type="SUPFAM" id="SSF102712">
    <property type="entry name" value="JAB1/MPN domain"/>
    <property type="match status" value="1"/>
</dbReference>
<dbReference type="GO" id="GO:0008237">
    <property type="term" value="F:metallopeptidase activity"/>
    <property type="evidence" value="ECO:0007669"/>
    <property type="project" value="InterPro"/>
</dbReference>
<dbReference type="PANTHER" id="PTHR11255:SF118">
    <property type="entry name" value="DIACYLGLYCEROL KINASE EPSILON"/>
    <property type="match status" value="1"/>
</dbReference>
<dbReference type="InterPro" id="IPR017438">
    <property type="entry name" value="ATP-NAD_kinase_N"/>
</dbReference>
<dbReference type="SMART" id="SM00046">
    <property type="entry name" value="DAGKc"/>
    <property type="match status" value="1"/>
</dbReference>
<feature type="non-terminal residue" evidence="14">
    <location>
        <position position="1"/>
    </location>
</feature>
<dbReference type="Pfam" id="PF00781">
    <property type="entry name" value="DAGK_cat"/>
    <property type="match status" value="1"/>
</dbReference>
<evidence type="ECO:0000259" key="12">
    <source>
        <dbReference type="PROSITE" id="PS50146"/>
    </source>
</evidence>
<feature type="domain" description="DAGKc" evidence="12">
    <location>
        <begin position="560"/>
        <end position="700"/>
    </location>
</feature>
<accession>A0A0V1MDW6</accession>
<dbReference type="GO" id="GO:0004143">
    <property type="term" value="F:ATP-dependent diacylglycerol kinase activity"/>
    <property type="evidence" value="ECO:0007669"/>
    <property type="project" value="UniProtKB-EC"/>
</dbReference>
<sequence length="1212" mass="137044">LNMFRSHTRRNRHIKFSLRKQFGERLKESTFSSDTFPIDVDDVVSAGFFNTGSLFWLSWKSAVAIVDTLTSRTVAYWNFPSDSLITVVCPFKFNDSDAGLLVATWNETSKAVLCVFDLMSNRIVRQYNFNQKINCLEIVKDNSLPLERWICRTPPLFHSWQTAVAVGVDEGHVYLIDVCLSSRIEPEKESNNSMVSASSEDFNDTYFVDILEREFFAYHAWPSTFTVCAFRLNCECRISANTCRFCSYTPPMPYNPTQLPESCKRYHGPSTDLHKWMDCLAHLFLTKHCDYSSFMHYVFTQILRYSHAVLDCASMKAEVWTCPDIRYHHCYGVERHKRKRPCTEPADPQHTCTLGTQNLVYVAMTIFLILYETAKNCGLVFGVAVLTFYLIKILCTLLAESGSVHATTAQLKGHHWTLVDAFDAGYYCNVCNDSIYHGLECDYCGIVTDVSCMKKAEQSISCKSVAGVNKLEHLWVPGNLPVSSVCCVCYHNCGVGFGSNNLRCSWCQRTAHDACRHRISPNCDLSTFRQFVISPESILLETPNWRKRNTLIHNFSDNLHSWSPVVVFANRFSGSGEGYLVLKAFRRVLNPIQVCDLSQQSPKLGLELLNKIKDISKMVVLVAGGDGTVGWVFSAIEEISWPENRRPTVAVLPLGTGNDLSRVLGWGDGHSGIVDAAEILQQLSQATPVKLDRWLVSIVSPTKLGMKWSKSEYKMNNYLSVGVDALVTLNFHNRRHSLPRVLSGRFMNKFLFFTYGTKDVLERMCRNLHLHIELQLDDKPVELPELEGVVVLNIPCWGAGVKPWQMGKGGPPQLINDGLLEVGLSEPYRIGQAKKVQIRIKDCSLPMQVDGEPWRQGPSTILITHFGHASIFASEQAMMLQNATSESRELLTVYKALLETQVEINLLMLGGKKYIVIFCAKLKKAFSVDLYFKKKKAESTMSKVNCVYLSSEAYLVCLIHAYANEREEVMGLLIGYTDEETGCCHVTNTVQLKRLVKRRDRVEMTPETLSEAITYADNLNAMNDTLDESVRKKPVRVIGWYHSHPHITVYPSGVDNHTQCEYQNALDPMWIGIIFSVYNTDERSGVGRLNYLAFQSFEDGYYSVPVMIVPKLEPAIDSTVIERIGALTELCFAEESDAFDKAVQSFNFDDNLQQMNTLAYSHNASAYTTNVCSTIRGFVHPLLAYLTDRSRHSNYNLVADALNRSPNEDNLV</sequence>
<name>A0A0V1MDW6_9BILA</name>
<dbReference type="InterPro" id="IPR037518">
    <property type="entry name" value="MPN"/>
</dbReference>
<evidence type="ECO:0000256" key="1">
    <source>
        <dbReference type="ARBA" id="ARBA00001383"/>
    </source>
</evidence>
<dbReference type="Gene3D" id="3.30.60.20">
    <property type="match status" value="1"/>
</dbReference>
<evidence type="ECO:0000256" key="5">
    <source>
        <dbReference type="ARBA" id="ARBA00022737"/>
    </source>
</evidence>
<dbReference type="SUPFAM" id="SSF57889">
    <property type="entry name" value="Cysteine-rich domain"/>
    <property type="match status" value="2"/>
</dbReference>
<feature type="domain" description="MPN" evidence="13">
    <location>
        <begin position="947"/>
        <end position="1100"/>
    </location>
</feature>
<evidence type="ECO:0000256" key="6">
    <source>
        <dbReference type="ARBA" id="ARBA00022741"/>
    </source>
</evidence>
<dbReference type="GO" id="GO:0046872">
    <property type="term" value="F:metal ion binding"/>
    <property type="evidence" value="ECO:0007669"/>
    <property type="project" value="UniProtKB-KW"/>
</dbReference>
<dbReference type="PROSITE" id="PS50146">
    <property type="entry name" value="DAGK"/>
    <property type="match status" value="1"/>
</dbReference>
<dbReference type="Proteomes" id="UP000054843">
    <property type="component" value="Unassembled WGS sequence"/>
</dbReference>
<feature type="domain" description="Phorbol-ester/DAG-type" evidence="11">
    <location>
        <begin position="413"/>
        <end position="462"/>
    </location>
</feature>